<dbReference type="PRINTS" id="PR00113">
    <property type="entry name" value="ALKPHPHTASE"/>
</dbReference>
<evidence type="ECO:0000313" key="5">
    <source>
        <dbReference type="Proteomes" id="UP001595456"/>
    </source>
</evidence>
<gene>
    <name evidence="4" type="ORF">ACFODU_13675</name>
</gene>
<evidence type="ECO:0000313" key="4">
    <source>
        <dbReference type="EMBL" id="MFC3098841.1"/>
    </source>
</evidence>
<proteinExistence type="inferred from homology"/>
<dbReference type="GO" id="GO:0004035">
    <property type="term" value="F:alkaline phosphatase activity"/>
    <property type="evidence" value="ECO:0007669"/>
    <property type="project" value="UniProtKB-EC"/>
</dbReference>
<organism evidence="4 5">
    <name type="scientific">Alteraurantiacibacter palmitatis</name>
    <dbReference type="NCBI Taxonomy" id="2054628"/>
    <lineage>
        <taxon>Bacteria</taxon>
        <taxon>Pseudomonadati</taxon>
        <taxon>Pseudomonadota</taxon>
        <taxon>Alphaproteobacteria</taxon>
        <taxon>Sphingomonadales</taxon>
        <taxon>Erythrobacteraceae</taxon>
        <taxon>Alteraurantiacibacter</taxon>
    </lineage>
</organism>
<evidence type="ECO:0000256" key="3">
    <source>
        <dbReference type="SAM" id="SignalP"/>
    </source>
</evidence>
<dbReference type="SMART" id="SM00098">
    <property type="entry name" value="alkPPc"/>
    <property type="match status" value="1"/>
</dbReference>
<dbReference type="CDD" id="cd16012">
    <property type="entry name" value="ALP"/>
    <property type="match status" value="1"/>
</dbReference>
<name>A0ABV7EA17_9SPHN</name>
<feature type="signal peptide" evidence="3">
    <location>
        <begin position="1"/>
        <end position="27"/>
    </location>
</feature>
<dbReference type="InterPro" id="IPR001952">
    <property type="entry name" value="Alkaline_phosphatase"/>
</dbReference>
<comment type="similarity">
    <text evidence="2">Belongs to the alkaline phosphatase family.</text>
</comment>
<reference evidence="5" key="1">
    <citation type="journal article" date="2019" name="Int. J. Syst. Evol. Microbiol.">
        <title>The Global Catalogue of Microorganisms (GCM) 10K type strain sequencing project: providing services to taxonomists for standard genome sequencing and annotation.</title>
        <authorList>
            <consortium name="The Broad Institute Genomics Platform"/>
            <consortium name="The Broad Institute Genome Sequencing Center for Infectious Disease"/>
            <person name="Wu L."/>
            <person name="Ma J."/>
        </authorList>
    </citation>
    <scope>NUCLEOTIDE SEQUENCE [LARGE SCALE GENOMIC DNA]</scope>
    <source>
        <strain evidence="5">KCTC 52607</strain>
    </source>
</reference>
<protein>
    <submittedName>
        <fullName evidence="4">Alkaline phosphatase</fullName>
        <ecNumber evidence="4">3.1.3.1</ecNumber>
    </submittedName>
</protein>
<dbReference type="PANTHER" id="PTHR11596:SF5">
    <property type="entry name" value="ALKALINE PHOSPHATASE"/>
    <property type="match status" value="1"/>
</dbReference>
<evidence type="ECO:0000256" key="1">
    <source>
        <dbReference type="ARBA" id="ARBA00022553"/>
    </source>
</evidence>
<dbReference type="RefSeq" id="WP_336927588.1">
    <property type="nucleotide sequence ID" value="NZ_JBANRO010000017.1"/>
</dbReference>
<dbReference type="SUPFAM" id="SSF53649">
    <property type="entry name" value="Alkaline phosphatase-like"/>
    <property type="match status" value="1"/>
</dbReference>
<dbReference type="EMBL" id="JBHRST010000021">
    <property type="protein sequence ID" value="MFC3098841.1"/>
    <property type="molecule type" value="Genomic_DNA"/>
</dbReference>
<keyword evidence="1" id="KW-0597">Phosphoprotein</keyword>
<dbReference type="PANTHER" id="PTHR11596">
    <property type="entry name" value="ALKALINE PHOSPHATASE"/>
    <property type="match status" value="1"/>
</dbReference>
<keyword evidence="5" id="KW-1185">Reference proteome</keyword>
<evidence type="ECO:0000256" key="2">
    <source>
        <dbReference type="RuleBase" id="RU003946"/>
    </source>
</evidence>
<sequence>MSVSARRAFAFSAAITILALSALPAAAQPADSAAYRAQAQAELERLRGVQPVDGPARNIIIFIGDGFGVTTLTAARIYQGQQRGVDGESFVTAMDTLPHSALVRTYSHDAQVSDSAPTATAILSGVKARAAVIGYGPEALIGDCASGRGHEAPSLIAQAQGMGLATGVITTTRITHATPAAAYAHTAHRNWEARLPAEAAAQGCTDIAAQLVDGATGAALDVVMGGGRRYFVPASVADPEYPAITGLRDDGRNLLAEWRARHPQGHYVTDAAGLAAIDPAAPGPLLALFEPDHMRYTIDRAQDPAGEPSLAEMTAAAIARLSRNPNGFILLVEAGRIDHAHHAGNAARALADAAAMDEAVAAAMALTDPADTLIVTTADHSHVIGMAGYPSRGNPILGLVREDGDVTLADDGLAYTTLGYLNGPGAVDRAASGLRPDPAEHDTHDHDYLQQALVPLGSETHGGEDVAVRASGPMAHLFRGTIEQHTIHAIMQAALLAGR</sequence>
<keyword evidence="3" id="KW-0732">Signal</keyword>
<feature type="chain" id="PRO_5046084249" evidence="3">
    <location>
        <begin position="28"/>
        <end position="499"/>
    </location>
</feature>
<comment type="caution">
    <text evidence="4">The sequence shown here is derived from an EMBL/GenBank/DDBJ whole genome shotgun (WGS) entry which is preliminary data.</text>
</comment>
<accession>A0ABV7EA17</accession>
<dbReference type="Proteomes" id="UP001595456">
    <property type="component" value="Unassembled WGS sequence"/>
</dbReference>
<dbReference type="Gene3D" id="3.40.720.10">
    <property type="entry name" value="Alkaline Phosphatase, subunit A"/>
    <property type="match status" value="1"/>
</dbReference>
<keyword evidence="4" id="KW-0378">Hydrolase</keyword>
<dbReference type="Pfam" id="PF00245">
    <property type="entry name" value="Alk_phosphatase"/>
    <property type="match status" value="1"/>
</dbReference>
<dbReference type="InterPro" id="IPR017850">
    <property type="entry name" value="Alkaline_phosphatase_core_sf"/>
</dbReference>
<dbReference type="EC" id="3.1.3.1" evidence="4"/>